<feature type="transmembrane region" description="Helical" evidence="10">
    <location>
        <begin position="166"/>
        <end position="184"/>
    </location>
</feature>
<feature type="transmembrane region" description="Helical" evidence="10">
    <location>
        <begin position="302"/>
        <end position="323"/>
    </location>
</feature>
<feature type="transmembrane region" description="Helical" evidence="10">
    <location>
        <begin position="12"/>
        <end position="33"/>
    </location>
</feature>
<keyword evidence="7 10" id="KW-0812">Transmembrane</keyword>
<dbReference type="PROSITE" id="PS50850">
    <property type="entry name" value="MFS"/>
    <property type="match status" value="1"/>
</dbReference>
<feature type="domain" description="Major facilitator superfamily (MFS) profile" evidence="11">
    <location>
        <begin position="11"/>
        <end position="397"/>
    </location>
</feature>
<feature type="transmembrane region" description="Helical" evidence="10">
    <location>
        <begin position="272"/>
        <end position="296"/>
    </location>
</feature>
<dbReference type="NCBIfam" id="TIGR00710">
    <property type="entry name" value="efflux_Bcr_CflA"/>
    <property type="match status" value="1"/>
</dbReference>
<keyword evidence="10" id="KW-0997">Cell inner membrane</keyword>
<keyword evidence="5 10" id="KW-0813">Transport</keyword>
<feature type="transmembrane region" description="Helical" evidence="10">
    <location>
        <begin position="138"/>
        <end position="160"/>
    </location>
</feature>
<protein>
    <recommendedName>
        <fullName evidence="10">Bcr/CflA family efflux transporter</fullName>
    </recommendedName>
</protein>
<dbReference type="GO" id="GO:1990961">
    <property type="term" value="P:xenobiotic detoxification by transmembrane export across the plasma membrane"/>
    <property type="evidence" value="ECO:0007669"/>
    <property type="project" value="InterPro"/>
</dbReference>
<accession>A0A132BWI5</accession>
<name>A0A132BWI5_9RHOB</name>
<dbReference type="InterPro" id="IPR004812">
    <property type="entry name" value="Efflux_drug-R_Bcr/CmlA"/>
</dbReference>
<comment type="caution">
    <text evidence="10">Lacks conserved residue(s) required for the propagation of feature annotation.</text>
</comment>
<dbReference type="PANTHER" id="PTHR23502:SF132">
    <property type="entry name" value="POLYAMINE TRANSPORTER 2-RELATED"/>
    <property type="match status" value="1"/>
</dbReference>
<feature type="transmembrane region" description="Helical" evidence="10">
    <location>
        <begin position="45"/>
        <end position="65"/>
    </location>
</feature>
<evidence type="ECO:0000256" key="5">
    <source>
        <dbReference type="ARBA" id="ARBA00022448"/>
    </source>
</evidence>
<dbReference type="InterPro" id="IPR036259">
    <property type="entry name" value="MFS_trans_sf"/>
</dbReference>
<dbReference type="PATRIC" id="fig|1768241.3.peg.2524"/>
<dbReference type="PANTHER" id="PTHR23502">
    <property type="entry name" value="MAJOR FACILITATOR SUPERFAMILY"/>
    <property type="match status" value="1"/>
</dbReference>
<keyword evidence="6" id="KW-1003">Cell membrane</keyword>
<evidence type="ECO:0000256" key="6">
    <source>
        <dbReference type="ARBA" id="ARBA00022475"/>
    </source>
</evidence>
<keyword evidence="13" id="KW-1185">Reference proteome</keyword>
<keyword evidence="9 10" id="KW-0472">Membrane</keyword>
<evidence type="ECO:0000313" key="13">
    <source>
        <dbReference type="Proteomes" id="UP000068382"/>
    </source>
</evidence>
<comment type="subcellular location">
    <subcellularLocation>
        <location evidence="10">Cell inner membrane</location>
        <topology evidence="10">Multi-pass membrane protein</topology>
    </subcellularLocation>
    <subcellularLocation>
        <location evidence="2">Cell membrane</location>
        <topology evidence="2">Multi-pass membrane protein</topology>
    </subcellularLocation>
</comment>
<dbReference type="Gene3D" id="1.20.1720.10">
    <property type="entry name" value="Multidrug resistance protein D"/>
    <property type="match status" value="1"/>
</dbReference>
<sequence>MKPQAAQSPPTMITLIFATALSVLSLNMFLPSLPGIAAGFQADYGLVNLSIGGFLAISAVMQILIGPLSDRFGRRPLLLWSLVVFTLASIGAALSQSIWVFLGFRLLQSAVVVGSVVPRAAVRDMYDTQEAARRLGSVTMAMALAPMLAPMCGGLLDIAFGWRAVFWFYTLLGALVLLLVWGDFGETHHRRAPTIMAQMRRYPLLFSSRRFWGYSFCMAFSVGGFFCFITGAPLVAKVWFSMNSAQVGLGIGVITGGFMVGNLVSTRLLSRLSLLSLILCGRLSALLGPLAGLMAFHAGQGSVVTFFGAAVAVGFGNGLTMANASTGLMSVRPELAGSAAGLSGALGVGIGAIMTTVTGMVVRPETAPFAVLGIMLAASALAMLSALYVAFVDAREAAAAARS</sequence>
<dbReference type="EMBL" id="LPUY01000071">
    <property type="protein sequence ID" value="KUP92749.1"/>
    <property type="molecule type" value="Genomic_DNA"/>
</dbReference>
<evidence type="ECO:0000256" key="8">
    <source>
        <dbReference type="ARBA" id="ARBA00022989"/>
    </source>
</evidence>
<feature type="transmembrane region" description="Helical" evidence="10">
    <location>
        <begin position="369"/>
        <end position="392"/>
    </location>
</feature>
<dbReference type="GO" id="GO:0005886">
    <property type="term" value="C:plasma membrane"/>
    <property type="evidence" value="ECO:0007669"/>
    <property type="project" value="UniProtKB-SubCell"/>
</dbReference>
<evidence type="ECO:0000256" key="4">
    <source>
        <dbReference type="ARBA" id="ARBA00007520"/>
    </source>
</evidence>
<dbReference type="PRINTS" id="PR01035">
    <property type="entry name" value="TCRTETA"/>
</dbReference>
<evidence type="ECO:0000256" key="1">
    <source>
        <dbReference type="ARBA" id="ARBA00003279"/>
    </source>
</evidence>
<dbReference type="InterPro" id="IPR001958">
    <property type="entry name" value="Tet-R_TetA/multi-R_MdtG-like"/>
</dbReference>
<comment type="similarity">
    <text evidence="3 10">Belongs to the major facilitator superfamily. Bcr/CmlA family.</text>
</comment>
<dbReference type="InterPro" id="IPR011701">
    <property type="entry name" value="MFS"/>
</dbReference>
<evidence type="ECO:0000313" key="12">
    <source>
        <dbReference type="EMBL" id="KUP92749.1"/>
    </source>
</evidence>
<keyword evidence="8 10" id="KW-1133">Transmembrane helix</keyword>
<dbReference type="GO" id="GO:0042910">
    <property type="term" value="F:xenobiotic transmembrane transporter activity"/>
    <property type="evidence" value="ECO:0007669"/>
    <property type="project" value="InterPro"/>
</dbReference>
<dbReference type="InterPro" id="IPR020846">
    <property type="entry name" value="MFS_dom"/>
</dbReference>
<feature type="transmembrane region" description="Helical" evidence="10">
    <location>
        <begin position="77"/>
        <end position="94"/>
    </location>
</feature>
<dbReference type="Proteomes" id="UP000068382">
    <property type="component" value="Unassembled WGS sequence"/>
</dbReference>
<feature type="transmembrane region" description="Helical" evidence="10">
    <location>
        <begin position="247"/>
        <end position="265"/>
    </location>
</feature>
<comment type="function">
    <text evidence="1">Resistance to tetracycline by an active tetracycline efflux. This is an energy-dependent process that decreases the accumulation of the antibiotic in whole cells. This protein functions as a metal-tetracycline/H(+) antiporter.</text>
</comment>
<dbReference type="RefSeq" id="WP_068243764.1">
    <property type="nucleotide sequence ID" value="NZ_LPUY01000071.1"/>
</dbReference>
<dbReference type="SUPFAM" id="SSF103473">
    <property type="entry name" value="MFS general substrate transporter"/>
    <property type="match status" value="1"/>
</dbReference>
<dbReference type="OrthoDB" id="9800416at2"/>
<feature type="transmembrane region" description="Helical" evidence="10">
    <location>
        <begin position="211"/>
        <end position="235"/>
    </location>
</feature>
<organism evidence="12 13">
    <name type="scientific">Tritonibacter horizontis</name>
    <dbReference type="NCBI Taxonomy" id="1768241"/>
    <lineage>
        <taxon>Bacteria</taxon>
        <taxon>Pseudomonadati</taxon>
        <taxon>Pseudomonadota</taxon>
        <taxon>Alphaproteobacteria</taxon>
        <taxon>Rhodobacterales</taxon>
        <taxon>Paracoccaceae</taxon>
        <taxon>Tritonibacter</taxon>
    </lineage>
</organism>
<evidence type="ECO:0000256" key="9">
    <source>
        <dbReference type="ARBA" id="ARBA00023136"/>
    </source>
</evidence>
<evidence type="ECO:0000256" key="3">
    <source>
        <dbReference type="ARBA" id="ARBA00006236"/>
    </source>
</evidence>
<proteinExistence type="inferred from homology"/>
<feature type="transmembrane region" description="Helical" evidence="10">
    <location>
        <begin position="335"/>
        <end position="357"/>
    </location>
</feature>
<dbReference type="InterPro" id="IPR005829">
    <property type="entry name" value="Sugar_transporter_CS"/>
</dbReference>
<gene>
    <name evidence="12" type="primary">bcr_2</name>
    <name evidence="12" type="ORF">TRIHO_24060</name>
</gene>
<comment type="caution">
    <text evidence="12">The sequence shown here is derived from an EMBL/GenBank/DDBJ whole genome shotgun (WGS) entry which is preliminary data.</text>
</comment>
<evidence type="ECO:0000256" key="2">
    <source>
        <dbReference type="ARBA" id="ARBA00004651"/>
    </source>
</evidence>
<dbReference type="AlphaFoldDB" id="A0A132BWI5"/>
<evidence type="ECO:0000256" key="7">
    <source>
        <dbReference type="ARBA" id="ARBA00022692"/>
    </source>
</evidence>
<reference evidence="12 13" key="1">
    <citation type="submission" date="2015-12" db="EMBL/GenBank/DDBJ databases">
        <title>Genome sequence of the marine Rhodobacteraceae strain O3.65, Candidatus Tritonibacter horizontis.</title>
        <authorList>
            <person name="Poehlein A."/>
            <person name="Giebel H.A."/>
            <person name="Voget S."/>
            <person name="Brinkhoff T."/>
        </authorList>
    </citation>
    <scope>NUCLEOTIDE SEQUENCE [LARGE SCALE GENOMIC DNA]</scope>
    <source>
        <strain evidence="12 13">O3.65</strain>
    </source>
</reference>
<evidence type="ECO:0000259" key="11">
    <source>
        <dbReference type="PROSITE" id="PS50850"/>
    </source>
</evidence>
<evidence type="ECO:0000256" key="10">
    <source>
        <dbReference type="RuleBase" id="RU365088"/>
    </source>
</evidence>
<comment type="similarity">
    <text evidence="4">Belongs to the major facilitator superfamily. TCR/Tet family.</text>
</comment>
<dbReference type="Pfam" id="PF07690">
    <property type="entry name" value="MFS_1"/>
    <property type="match status" value="1"/>
</dbReference>
<dbReference type="PROSITE" id="PS00216">
    <property type="entry name" value="SUGAR_TRANSPORT_1"/>
    <property type="match status" value="1"/>
</dbReference>